<keyword evidence="4" id="KW-0720">Serine protease</keyword>
<comment type="similarity">
    <text evidence="1">Belongs to the peptidase S49 family.</text>
</comment>
<protein>
    <submittedName>
        <fullName evidence="7">Signal peptide peptidase SppA</fullName>
    </submittedName>
</protein>
<dbReference type="InterPro" id="IPR047272">
    <property type="entry name" value="S49_SppA_C"/>
</dbReference>
<evidence type="ECO:0000313" key="7">
    <source>
        <dbReference type="EMBL" id="HGC44233.1"/>
    </source>
</evidence>
<dbReference type="Gene3D" id="3.90.226.10">
    <property type="entry name" value="2-enoyl-CoA Hydratase, Chain A, domain 1"/>
    <property type="match status" value="2"/>
</dbReference>
<comment type="caution">
    <text evidence="7">The sequence shown here is derived from an EMBL/GenBank/DDBJ whole genome shotgun (WGS) entry which is preliminary data.</text>
</comment>
<dbReference type="PANTHER" id="PTHR42987">
    <property type="entry name" value="PEPTIDASE S49"/>
    <property type="match status" value="1"/>
</dbReference>
<keyword evidence="5" id="KW-0472">Membrane</keyword>
<reference evidence="7" key="1">
    <citation type="journal article" date="2020" name="mSystems">
        <title>Genome- and Community-Level Interaction Insights into Carbon Utilization and Element Cycling Functions of Hydrothermarchaeota in Hydrothermal Sediment.</title>
        <authorList>
            <person name="Zhou Z."/>
            <person name="Liu Y."/>
            <person name="Xu W."/>
            <person name="Pan J."/>
            <person name="Luo Z.H."/>
            <person name="Li M."/>
        </authorList>
    </citation>
    <scope>NUCLEOTIDE SEQUENCE</scope>
    <source>
        <strain evidence="7">SpSt-997</strain>
    </source>
</reference>
<keyword evidence="2" id="KW-0645">Protease</keyword>
<accession>A0A8J4M857</accession>
<dbReference type="EMBL" id="DTQM01000257">
    <property type="protein sequence ID" value="HGC44233.1"/>
    <property type="molecule type" value="Genomic_DNA"/>
</dbReference>
<dbReference type="GO" id="GO:0004176">
    <property type="term" value="F:ATP-dependent peptidase activity"/>
    <property type="evidence" value="ECO:0007669"/>
    <property type="project" value="InterPro"/>
</dbReference>
<dbReference type="CDD" id="cd07023">
    <property type="entry name" value="S49_Sppa_N_C"/>
    <property type="match status" value="1"/>
</dbReference>
<gene>
    <name evidence="7" type="primary">sppA</name>
    <name evidence="7" type="ORF">ENY07_13590</name>
</gene>
<dbReference type="InterPro" id="IPR001907">
    <property type="entry name" value="ClpP"/>
</dbReference>
<evidence type="ECO:0000256" key="4">
    <source>
        <dbReference type="ARBA" id="ARBA00022825"/>
    </source>
</evidence>
<evidence type="ECO:0000259" key="6">
    <source>
        <dbReference type="Pfam" id="PF01343"/>
    </source>
</evidence>
<evidence type="ECO:0000256" key="3">
    <source>
        <dbReference type="ARBA" id="ARBA00022801"/>
    </source>
</evidence>
<evidence type="ECO:0000256" key="2">
    <source>
        <dbReference type="ARBA" id="ARBA00022670"/>
    </source>
</evidence>
<keyword evidence="3" id="KW-0378">Hydrolase</keyword>
<dbReference type="SUPFAM" id="SSF52096">
    <property type="entry name" value="ClpP/crotonase"/>
    <property type="match status" value="1"/>
</dbReference>
<dbReference type="GO" id="GO:0006508">
    <property type="term" value="P:proteolysis"/>
    <property type="evidence" value="ECO:0007669"/>
    <property type="project" value="UniProtKB-KW"/>
</dbReference>
<dbReference type="InterPro" id="IPR002142">
    <property type="entry name" value="Peptidase_S49"/>
</dbReference>
<feature type="transmembrane region" description="Helical" evidence="5">
    <location>
        <begin position="20"/>
        <end position="42"/>
    </location>
</feature>
<name>A0A8J4M857_9PROT</name>
<keyword evidence="5" id="KW-1133">Transmembrane helix</keyword>
<dbReference type="InterPro" id="IPR004635">
    <property type="entry name" value="Pept_S49_SppA"/>
</dbReference>
<evidence type="ECO:0000256" key="5">
    <source>
        <dbReference type="SAM" id="Phobius"/>
    </source>
</evidence>
<dbReference type="AlphaFoldDB" id="A0A8J4M857"/>
<feature type="domain" description="Peptidase S49" evidence="6">
    <location>
        <begin position="105"/>
        <end position="255"/>
    </location>
</feature>
<proteinExistence type="inferred from homology"/>
<keyword evidence="5" id="KW-0812">Transmembrane</keyword>
<sequence>MSLETDLLLDRQRLKRRLAFWRILAVLAICGALAVALPLGGLPGIAAPHVVRLSVGGIITEDRTLTRAVRGLADRADVKALEVVIDSPGGSVSGGEALHDAIAAVARKKPVVVVMGGVAASAGYMIAVPAARIFCSPATLTGSIGVLMETGEISGLLEKLGISAETLVSGPLKDQPSLTRPLSPAGHEVLQALVMDLYDQFVGMVAAGRHMDPARVRQLADGRAFTGRQALPLGLVDELGGEAEARAWLATTRGVAESLPVVDLETRSLAERLLTSRLGPGLTLSLKSLFSQSVTLDGAWALWQPFRD</sequence>
<dbReference type="PRINTS" id="PR00127">
    <property type="entry name" value="CLPPROTEASEP"/>
</dbReference>
<dbReference type="PANTHER" id="PTHR42987:SF7">
    <property type="entry name" value="SIGNAL PEPTIDE PEPTIDASE SPPA-RELATED"/>
    <property type="match status" value="1"/>
</dbReference>
<evidence type="ECO:0000256" key="1">
    <source>
        <dbReference type="ARBA" id="ARBA00008683"/>
    </source>
</evidence>
<dbReference type="InterPro" id="IPR029045">
    <property type="entry name" value="ClpP/crotonase-like_dom_sf"/>
</dbReference>
<organism evidence="7">
    <name type="scientific">Acidicaldus sp</name>
    <dbReference type="NCBI Taxonomy" id="1872105"/>
    <lineage>
        <taxon>Bacteria</taxon>
        <taxon>Pseudomonadati</taxon>
        <taxon>Pseudomonadota</taxon>
        <taxon>Alphaproteobacteria</taxon>
        <taxon>Acetobacterales</taxon>
        <taxon>Acetobacteraceae</taxon>
        <taxon>Acidicaldus</taxon>
    </lineage>
</organism>
<dbReference type="NCBIfam" id="TIGR00706">
    <property type="entry name" value="SppA_dom"/>
    <property type="match status" value="1"/>
</dbReference>
<dbReference type="Pfam" id="PF01343">
    <property type="entry name" value="Peptidase_S49"/>
    <property type="match status" value="1"/>
</dbReference>
<dbReference type="GO" id="GO:0004252">
    <property type="term" value="F:serine-type endopeptidase activity"/>
    <property type="evidence" value="ECO:0007669"/>
    <property type="project" value="InterPro"/>
</dbReference>